<dbReference type="eggNOG" id="ENOG502S27S">
    <property type="taxonomic scope" value="Eukaryota"/>
</dbReference>
<comment type="caution">
    <text evidence="9">The sequence shown here is derived from an EMBL/GenBank/DDBJ whole genome shotgun (WGS) entry which is preliminary data.</text>
</comment>
<dbReference type="InterPro" id="IPR046513">
    <property type="entry name" value="DUF6691"/>
</dbReference>
<keyword evidence="7 8" id="KW-0472">Membrane</keyword>
<evidence type="ECO:0000256" key="3">
    <source>
        <dbReference type="ARBA" id="ARBA00022475"/>
    </source>
</evidence>
<gene>
    <name evidence="9" type="ORF">WG66_10304</name>
</gene>
<keyword evidence="2" id="KW-0813">Transport</keyword>
<sequence>MSTPTPLRSFLGGVGLSFPVHALLTLNGSVFGISGFLHRAVRGSKEGWTAVLGLVSGGVAIGLLEGRGPQLRMPELPVVLLSGLLVGVGTRMANGCTSGHMISGLSRLSKRSITATLTFFAAGVPVSRLLHSSLPPRYASEPFALDSYAKTLLAAQAIPLLLVSLLYLRTPSPPSSENTDPNAEKASSSTSRLLTFWATGVEFALALRLSELSDPTKVISFLLLPIHPAFDPSLMFLALGALPASFCLYHFCRGPEKPRLGGTWSISKGGLVDTKLVVGAAFFGVGWGISGICPGPALVNLGQALASGERIPVNVTWLAAFIAGGFVTG</sequence>
<dbReference type="GO" id="GO:0005886">
    <property type="term" value="C:plasma membrane"/>
    <property type="evidence" value="ECO:0007669"/>
    <property type="project" value="UniProtKB-SubCell"/>
</dbReference>
<dbReference type="Pfam" id="PF20398">
    <property type="entry name" value="DUF6691"/>
    <property type="match status" value="1"/>
</dbReference>
<dbReference type="PANTHER" id="PTHR30574">
    <property type="entry name" value="INNER MEMBRANE PROTEIN YEDE"/>
    <property type="match status" value="1"/>
</dbReference>
<evidence type="ECO:0000256" key="4">
    <source>
        <dbReference type="ARBA" id="ARBA00022519"/>
    </source>
</evidence>
<keyword evidence="5 8" id="KW-0812">Transmembrane</keyword>
<evidence type="ECO:0000256" key="2">
    <source>
        <dbReference type="ARBA" id="ARBA00022448"/>
    </source>
</evidence>
<dbReference type="AlphaFoldDB" id="A0A0W0FLH2"/>
<evidence type="ECO:0000256" key="1">
    <source>
        <dbReference type="ARBA" id="ARBA00004429"/>
    </source>
</evidence>
<proteinExistence type="predicted"/>
<evidence type="ECO:0000256" key="8">
    <source>
        <dbReference type="SAM" id="Phobius"/>
    </source>
</evidence>
<protein>
    <submittedName>
        <fullName evidence="9">Uncharacterized protein</fullName>
    </submittedName>
</protein>
<reference evidence="9 10" key="1">
    <citation type="submission" date="2015-12" db="EMBL/GenBank/DDBJ databases">
        <title>Draft genome sequence of Moniliophthora roreri, the causal agent of frosty pod rot of cacao.</title>
        <authorList>
            <person name="Aime M.C."/>
            <person name="Diaz-Valderrama J.R."/>
            <person name="Kijpornyongpan T."/>
            <person name="Phillips-Mora W."/>
        </authorList>
    </citation>
    <scope>NUCLEOTIDE SEQUENCE [LARGE SCALE GENOMIC DNA]</scope>
    <source>
        <strain evidence="9 10">MCA 2952</strain>
    </source>
</reference>
<feature type="transmembrane region" description="Helical" evidence="8">
    <location>
        <begin position="20"/>
        <end position="40"/>
    </location>
</feature>
<keyword evidence="6 8" id="KW-1133">Transmembrane helix</keyword>
<evidence type="ECO:0000256" key="6">
    <source>
        <dbReference type="ARBA" id="ARBA00022989"/>
    </source>
</evidence>
<keyword evidence="4" id="KW-0997">Cell inner membrane</keyword>
<organism evidence="9 10">
    <name type="scientific">Moniliophthora roreri</name>
    <name type="common">Frosty pod rot fungus</name>
    <name type="synonym">Monilia roreri</name>
    <dbReference type="NCBI Taxonomy" id="221103"/>
    <lineage>
        <taxon>Eukaryota</taxon>
        <taxon>Fungi</taxon>
        <taxon>Dikarya</taxon>
        <taxon>Basidiomycota</taxon>
        <taxon>Agaricomycotina</taxon>
        <taxon>Agaricomycetes</taxon>
        <taxon>Agaricomycetidae</taxon>
        <taxon>Agaricales</taxon>
        <taxon>Marasmiineae</taxon>
        <taxon>Marasmiaceae</taxon>
        <taxon>Moniliophthora</taxon>
    </lineage>
</organism>
<accession>A0A0W0FLH2</accession>
<dbReference type="PANTHER" id="PTHR30574:SF1">
    <property type="entry name" value="SULPHUR TRANSPORT DOMAIN-CONTAINING PROTEIN"/>
    <property type="match status" value="1"/>
</dbReference>
<dbReference type="Proteomes" id="UP000054988">
    <property type="component" value="Unassembled WGS sequence"/>
</dbReference>
<keyword evidence="3" id="KW-1003">Cell membrane</keyword>
<evidence type="ECO:0000313" key="10">
    <source>
        <dbReference type="Proteomes" id="UP000054988"/>
    </source>
</evidence>
<dbReference type="Pfam" id="PF04143">
    <property type="entry name" value="Sulf_transp"/>
    <property type="match status" value="1"/>
</dbReference>
<comment type="subcellular location">
    <subcellularLocation>
        <location evidence="1">Cell inner membrane</location>
        <topology evidence="1">Multi-pass membrane protein</topology>
    </subcellularLocation>
</comment>
<dbReference type="EMBL" id="LATX01001869">
    <property type="protein sequence ID" value="KTB37134.1"/>
    <property type="molecule type" value="Genomic_DNA"/>
</dbReference>
<evidence type="ECO:0000256" key="5">
    <source>
        <dbReference type="ARBA" id="ARBA00022692"/>
    </source>
</evidence>
<evidence type="ECO:0000313" key="9">
    <source>
        <dbReference type="EMBL" id="KTB37134.1"/>
    </source>
</evidence>
<name>A0A0W0FLH2_MONRR</name>
<dbReference type="InterPro" id="IPR007272">
    <property type="entry name" value="Sulf_transp_TsuA/YedE"/>
</dbReference>
<evidence type="ECO:0000256" key="7">
    <source>
        <dbReference type="ARBA" id="ARBA00023136"/>
    </source>
</evidence>